<name>A0A2S5GHZ4_9BURK</name>
<organism evidence="1 2">
    <name type="scientific">Achromobacter spanius</name>
    <dbReference type="NCBI Taxonomy" id="217203"/>
    <lineage>
        <taxon>Bacteria</taxon>
        <taxon>Pseudomonadati</taxon>
        <taxon>Pseudomonadota</taxon>
        <taxon>Betaproteobacteria</taxon>
        <taxon>Burkholderiales</taxon>
        <taxon>Alcaligenaceae</taxon>
        <taxon>Achromobacter</taxon>
    </lineage>
</organism>
<accession>A0A2S5GHZ4</accession>
<comment type="caution">
    <text evidence="1">The sequence shown here is derived from an EMBL/GenBank/DDBJ whole genome shotgun (WGS) entry which is preliminary data.</text>
</comment>
<protein>
    <submittedName>
        <fullName evidence="1">Uncharacterized protein</fullName>
    </submittedName>
</protein>
<dbReference type="OrthoDB" id="9156567at2"/>
<proteinExistence type="predicted"/>
<dbReference type="RefSeq" id="WP_104145979.1">
    <property type="nucleotide sequence ID" value="NZ_PREU01000028.1"/>
</dbReference>
<gene>
    <name evidence="1" type="ORF">C4E15_30115</name>
</gene>
<evidence type="ECO:0000313" key="2">
    <source>
        <dbReference type="Proteomes" id="UP000239990"/>
    </source>
</evidence>
<reference evidence="1 2" key="1">
    <citation type="submission" date="2018-02" db="EMBL/GenBank/DDBJ databases">
        <title>Draft Genome of Achromobacter spanius stain 6.</title>
        <authorList>
            <person name="Gunasekera T.S."/>
            <person name="Radwan O."/>
            <person name="Ruiz O.N."/>
        </authorList>
    </citation>
    <scope>NUCLEOTIDE SEQUENCE [LARGE SCALE GENOMIC DNA]</scope>
    <source>
        <strain evidence="1 2">6</strain>
    </source>
</reference>
<dbReference type="Proteomes" id="UP000239990">
    <property type="component" value="Unassembled WGS sequence"/>
</dbReference>
<dbReference type="AlphaFoldDB" id="A0A2S5GHZ4"/>
<evidence type="ECO:0000313" key="1">
    <source>
        <dbReference type="EMBL" id="PPA72544.1"/>
    </source>
</evidence>
<dbReference type="EMBL" id="PREU01000028">
    <property type="protein sequence ID" value="PPA72544.1"/>
    <property type="molecule type" value="Genomic_DNA"/>
</dbReference>
<sequence length="82" mass="9245">MHTDVKAYAAKLRQEAPVPCDVQVGDRVTFTNEYGVSFAGMRVIGFADDESFYGRFIHLTGPEHPGAYWFPHKRDELVKEAA</sequence>